<feature type="domain" description="Tripartite ATP-independent periplasmic transporters DctQ component" evidence="8">
    <location>
        <begin position="1"/>
        <end position="117"/>
    </location>
</feature>
<evidence type="ECO:0000313" key="9">
    <source>
        <dbReference type="EMBL" id="SVD75146.1"/>
    </source>
</evidence>
<gene>
    <name evidence="9" type="ORF">METZ01_LOCUS428000</name>
</gene>
<evidence type="ECO:0000256" key="1">
    <source>
        <dbReference type="ARBA" id="ARBA00004651"/>
    </source>
</evidence>
<evidence type="ECO:0000256" key="3">
    <source>
        <dbReference type="ARBA" id="ARBA00022475"/>
    </source>
</evidence>
<evidence type="ECO:0000256" key="7">
    <source>
        <dbReference type="SAM" id="Phobius"/>
    </source>
</evidence>
<keyword evidence="3" id="KW-1003">Cell membrane</keyword>
<reference evidence="9" key="1">
    <citation type="submission" date="2018-05" db="EMBL/GenBank/DDBJ databases">
        <authorList>
            <person name="Lanie J.A."/>
            <person name="Ng W.-L."/>
            <person name="Kazmierczak K.M."/>
            <person name="Andrzejewski T.M."/>
            <person name="Davidsen T.M."/>
            <person name="Wayne K.J."/>
            <person name="Tettelin H."/>
            <person name="Glass J.I."/>
            <person name="Rusch D."/>
            <person name="Podicherti R."/>
            <person name="Tsui H.-C.T."/>
            <person name="Winkler M.E."/>
        </authorList>
    </citation>
    <scope>NUCLEOTIDE SEQUENCE</scope>
</reference>
<evidence type="ECO:0000259" key="8">
    <source>
        <dbReference type="Pfam" id="PF04290"/>
    </source>
</evidence>
<evidence type="ECO:0000256" key="5">
    <source>
        <dbReference type="ARBA" id="ARBA00022989"/>
    </source>
</evidence>
<evidence type="ECO:0000256" key="2">
    <source>
        <dbReference type="ARBA" id="ARBA00022448"/>
    </source>
</evidence>
<keyword evidence="4 7" id="KW-0812">Transmembrane</keyword>
<organism evidence="9">
    <name type="scientific">marine metagenome</name>
    <dbReference type="NCBI Taxonomy" id="408172"/>
    <lineage>
        <taxon>unclassified sequences</taxon>
        <taxon>metagenomes</taxon>
        <taxon>ecological metagenomes</taxon>
    </lineage>
</organism>
<keyword evidence="5 7" id="KW-1133">Transmembrane helix</keyword>
<feature type="non-terminal residue" evidence="9">
    <location>
        <position position="1"/>
    </location>
</feature>
<dbReference type="AlphaFoldDB" id="A0A382XVS9"/>
<dbReference type="Pfam" id="PF04290">
    <property type="entry name" value="DctQ"/>
    <property type="match status" value="1"/>
</dbReference>
<feature type="transmembrane region" description="Helical" evidence="7">
    <location>
        <begin position="15"/>
        <end position="33"/>
    </location>
</feature>
<protein>
    <recommendedName>
        <fullName evidence="8">Tripartite ATP-independent periplasmic transporters DctQ component domain-containing protein</fullName>
    </recommendedName>
</protein>
<evidence type="ECO:0000256" key="6">
    <source>
        <dbReference type="ARBA" id="ARBA00023136"/>
    </source>
</evidence>
<feature type="transmembrane region" description="Helical" evidence="7">
    <location>
        <begin position="96"/>
        <end position="118"/>
    </location>
</feature>
<dbReference type="InterPro" id="IPR055348">
    <property type="entry name" value="DctQ"/>
</dbReference>
<proteinExistence type="predicted"/>
<dbReference type="GO" id="GO:0005886">
    <property type="term" value="C:plasma membrane"/>
    <property type="evidence" value="ECO:0007669"/>
    <property type="project" value="UniProtKB-SubCell"/>
</dbReference>
<keyword evidence="2" id="KW-0813">Transport</keyword>
<dbReference type="EMBL" id="UINC01170881">
    <property type="protein sequence ID" value="SVD75146.1"/>
    <property type="molecule type" value="Genomic_DNA"/>
</dbReference>
<name>A0A382XVS9_9ZZZZ</name>
<comment type="subcellular location">
    <subcellularLocation>
        <location evidence="1">Cell membrane</location>
        <topology evidence="1">Multi-pass membrane protein</topology>
    </subcellularLocation>
</comment>
<sequence>GRKFLDAPVPGDFELVAIGTGVAVFACLPYCQLMRGNVLVDFFMNNAPTRAKTIADIIAGLIFLAIGLMLTWRMIYGAIDMHDVNEVSMTIGFPRWTTFPISIAFMSFLVIIIIYTLGRSIAETRANRYFNE</sequence>
<accession>A0A382XVS9</accession>
<evidence type="ECO:0000256" key="4">
    <source>
        <dbReference type="ARBA" id="ARBA00022692"/>
    </source>
</evidence>
<feature type="transmembrane region" description="Helical" evidence="7">
    <location>
        <begin position="54"/>
        <end position="76"/>
    </location>
</feature>
<keyword evidence="6 7" id="KW-0472">Membrane</keyword>